<protein>
    <submittedName>
        <fullName evidence="1">Uncharacterized protein</fullName>
    </submittedName>
</protein>
<evidence type="ECO:0000313" key="1">
    <source>
        <dbReference type="EMBL" id="UTX42812.1"/>
    </source>
</evidence>
<dbReference type="Proteomes" id="UP001059546">
    <property type="component" value="Chromosome III"/>
</dbReference>
<evidence type="ECO:0000313" key="3">
    <source>
        <dbReference type="Proteomes" id="UP001059546"/>
    </source>
</evidence>
<dbReference type="Proteomes" id="UP001217963">
    <property type="component" value="Chromosome III"/>
</dbReference>
<reference evidence="1" key="1">
    <citation type="submission" date="2021-05" db="EMBL/GenBank/DDBJ databases">
        <title>Encephalitozoon hellem ATCC 50604 Complete Genome.</title>
        <authorList>
            <person name="Mascarenhas dos Santos A.C."/>
            <person name="Julian A.T."/>
            <person name="Pombert J.-F."/>
        </authorList>
    </citation>
    <scope>NUCLEOTIDE SEQUENCE</scope>
    <source>
        <strain evidence="1">ATCC 50604</strain>
    </source>
</reference>
<evidence type="ECO:0000313" key="2">
    <source>
        <dbReference type="EMBL" id="WEL38271.1"/>
    </source>
</evidence>
<sequence>MFEALNSVDNKVIKKSEDNERNMLLAEYNKALETLDISLFLKYRVKYDVNLGLYRKALGCLISNYTAKKTLEEVESNVEKYRLLSYRESVFNIARRNIVEKSNFVRARKLLNVARENGFFCNELYELEELLNSEWYPKA</sequence>
<proteinExistence type="predicted"/>
<dbReference type="OrthoDB" id="2191619at2759"/>
<gene>
    <name evidence="1" type="ORF">GPU96_03g05350</name>
    <name evidence="2" type="ORF">PFJ87_03g01300</name>
</gene>
<dbReference type="EMBL" id="CP119064">
    <property type="protein sequence ID" value="WEL38271.1"/>
    <property type="molecule type" value="Genomic_DNA"/>
</dbReference>
<reference evidence="2 4" key="2">
    <citation type="submission" date="2023-02" db="EMBL/GenBank/DDBJ databases">
        <title>Encephalitozoon hellem ATCC 50451 complete genome.</title>
        <authorList>
            <person name="Mascarenhas dos Santos A.C."/>
            <person name="Julian A.T."/>
            <person name="Pombert J.-F."/>
        </authorList>
    </citation>
    <scope>NUCLEOTIDE SEQUENCE [LARGE SCALE GENOMIC DNA]</scope>
    <source>
        <strain evidence="2 4">ATCC 50451</strain>
    </source>
</reference>
<keyword evidence="4" id="KW-1185">Reference proteome</keyword>
<evidence type="ECO:0000313" key="4">
    <source>
        <dbReference type="Proteomes" id="UP001217963"/>
    </source>
</evidence>
<name>A0A9Q9C9A6_ENCHE</name>
<dbReference type="EMBL" id="CP075149">
    <property type="protein sequence ID" value="UTX42812.1"/>
    <property type="molecule type" value="Genomic_DNA"/>
</dbReference>
<dbReference type="AlphaFoldDB" id="A0A9Q9C9A6"/>
<accession>A0A9Q9C9A6</accession>
<organism evidence="1 3">
    <name type="scientific">Encephalitozoon hellem</name>
    <name type="common">Microsporidian parasite</name>
    <dbReference type="NCBI Taxonomy" id="27973"/>
    <lineage>
        <taxon>Eukaryota</taxon>
        <taxon>Fungi</taxon>
        <taxon>Fungi incertae sedis</taxon>
        <taxon>Microsporidia</taxon>
        <taxon>Unikaryonidae</taxon>
        <taxon>Encephalitozoon</taxon>
    </lineage>
</organism>